<reference evidence="1" key="1">
    <citation type="submission" date="2013-07" db="EMBL/GenBank/DDBJ databases">
        <title>The genome of an arbuscular mycorrhizal fungus provides insights into the evolution of the oldest plant symbiosis.</title>
        <authorList>
            <consortium name="DOE Joint Genome Institute"/>
            <person name="Tisserant E."/>
            <person name="Malbreil M."/>
            <person name="Kuo A."/>
            <person name="Kohler A."/>
            <person name="Symeonidi A."/>
            <person name="Balestrini R."/>
            <person name="Charron P."/>
            <person name="Duensing N."/>
            <person name="Frei-dit-Frey N."/>
            <person name="Gianinazzi-Pearson V."/>
            <person name="Gilbert B."/>
            <person name="Handa Y."/>
            <person name="Hijri M."/>
            <person name="Kaul R."/>
            <person name="Kawaguchi M."/>
            <person name="Krajinski F."/>
            <person name="Lammers P."/>
            <person name="Lapierre D."/>
            <person name="Masclaux F.G."/>
            <person name="Murat C."/>
            <person name="Morin E."/>
            <person name="Ndikumana S."/>
            <person name="Pagni M."/>
            <person name="Petitpierre D."/>
            <person name="Requena N."/>
            <person name="Rosikiewicz P."/>
            <person name="Riley R."/>
            <person name="Saito K."/>
            <person name="San Clemente H."/>
            <person name="Shapiro H."/>
            <person name="van Tuinen D."/>
            <person name="Becard G."/>
            <person name="Bonfante P."/>
            <person name="Paszkowski U."/>
            <person name="Shachar-Hill Y."/>
            <person name="Young J.P."/>
            <person name="Sanders I.R."/>
            <person name="Henrissat B."/>
            <person name="Rensing S.A."/>
            <person name="Grigoriev I.V."/>
            <person name="Corradi N."/>
            <person name="Roux C."/>
            <person name="Martin F."/>
        </authorList>
    </citation>
    <scope>NUCLEOTIDE SEQUENCE</scope>
    <source>
        <strain evidence="1">DAOM 197198</strain>
    </source>
</reference>
<sequence>MSSPTIRKELQLFGNPIDNISLDLGLVQDVFLISSGWLRCVSPKSISPKPISLMPFRRRDISSNGVSLNKHFTESFSQIAHFVEGHLAKNVSD</sequence>
<accession>U9TYF1</accession>
<protein>
    <submittedName>
        <fullName evidence="1">Uncharacterized protein</fullName>
    </submittedName>
</protein>
<dbReference type="EMBL" id="KI289235">
    <property type="protein sequence ID" value="ESA08411.1"/>
    <property type="molecule type" value="Genomic_DNA"/>
</dbReference>
<dbReference type="AlphaFoldDB" id="U9TYF1"/>
<dbReference type="HOGENOM" id="CLU_2400829_0_0_1"/>
<organism evidence="1">
    <name type="scientific">Rhizophagus irregularis (strain DAOM 181602 / DAOM 197198 / MUCL 43194)</name>
    <name type="common">Arbuscular mycorrhizal fungus</name>
    <name type="synonym">Glomus intraradices</name>
    <dbReference type="NCBI Taxonomy" id="747089"/>
    <lineage>
        <taxon>Eukaryota</taxon>
        <taxon>Fungi</taxon>
        <taxon>Fungi incertae sedis</taxon>
        <taxon>Mucoromycota</taxon>
        <taxon>Glomeromycotina</taxon>
        <taxon>Glomeromycetes</taxon>
        <taxon>Glomerales</taxon>
        <taxon>Glomeraceae</taxon>
        <taxon>Rhizophagus</taxon>
    </lineage>
</organism>
<proteinExistence type="predicted"/>
<evidence type="ECO:0000313" key="1">
    <source>
        <dbReference type="EMBL" id="ESA08411.1"/>
    </source>
</evidence>
<gene>
    <name evidence="1" type="ORF">GLOINDRAFT_31739</name>
</gene>
<name>U9TYF1_RHIID</name>